<feature type="region of interest" description="Disordered" evidence="1">
    <location>
        <begin position="309"/>
        <end position="332"/>
    </location>
</feature>
<proteinExistence type="predicted"/>
<keyword evidence="4" id="KW-1185">Reference proteome</keyword>
<dbReference type="Gene3D" id="3.40.50.300">
    <property type="entry name" value="P-loop containing nucleotide triphosphate hydrolases"/>
    <property type="match status" value="1"/>
</dbReference>
<reference evidence="3 4" key="1">
    <citation type="submission" date="2023-07" db="EMBL/GenBank/DDBJ databases">
        <title>Genomic Encyclopedia of Type Strains, Phase IV (KMG-IV): sequencing the most valuable type-strain genomes for metagenomic binning, comparative biology and taxonomic classification.</title>
        <authorList>
            <person name="Goeker M."/>
        </authorList>
    </citation>
    <scope>NUCLEOTIDE SEQUENCE [LARGE SCALE GENOMIC DNA]</scope>
    <source>
        <strain evidence="3 4">DSM 18695</strain>
    </source>
</reference>
<gene>
    <name evidence="3" type="ORF">QO010_004035</name>
</gene>
<dbReference type="InterPro" id="IPR045528">
    <property type="entry name" value="DO-GTPase2"/>
</dbReference>
<dbReference type="RefSeq" id="WP_307352196.1">
    <property type="nucleotide sequence ID" value="NZ_JAUSVS010000010.1"/>
</dbReference>
<comment type="caution">
    <text evidence="3">The sequence shown here is derived from an EMBL/GenBank/DDBJ whole genome shotgun (WGS) entry which is preliminary data.</text>
</comment>
<evidence type="ECO:0000313" key="4">
    <source>
        <dbReference type="Proteomes" id="UP001228905"/>
    </source>
</evidence>
<evidence type="ECO:0000259" key="2">
    <source>
        <dbReference type="Pfam" id="PF19993"/>
    </source>
</evidence>
<dbReference type="InterPro" id="IPR027417">
    <property type="entry name" value="P-loop_NTPase"/>
</dbReference>
<name>A0ABU0IW43_9CAUL</name>
<dbReference type="CDD" id="cd00882">
    <property type="entry name" value="Ras_like_GTPase"/>
    <property type="match status" value="1"/>
</dbReference>
<protein>
    <recommendedName>
        <fullName evidence="2">Double-GTPase 2 domain-containing protein</fullName>
    </recommendedName>
</protein>
<dbReference type="SUPFAM" id="SSF52540">
    <property type="entry name" value="P-loop containing nucleoside triphosphate hydrolases"/>
    <property type="match status" value="1"/>
</dbReference>
<dbReference type="Pfam" id="PF19993">
    <property type="entry name" value="DO-GTPase2"/>
    <property type="match status" value="1"/>
</dbReference>
<sequence length="332" mass="35998">MLATCRIPECTFAETGVCLENNPPDQCPNRIAADEDGAASTASVPPPLSAPEEKPRFPSSLTMGLTEAGELMSERYCRVVGILGAPDSGKTASLASLFLLLGGNKLSGFEFGDSRTLMALNEIAQGARRFNEGSPPEQMTVHTELNEDRDAGFLHLRLKRIADEAVFDLLMPDLPGEWSDTFIDRNRADRLDFLKSADCIWIMADGRQLATLDSRRTTLRRLDLLLGRVAALLERAVPILLVLTHRDSGEVSDEDMAALKASAAAKSLELEVVPISSFRRRGGQTSPGFGIADLITKTIGADPDPTVFWPDSDQSAEPRQMLRFGSAGTGHE</sequence>
<evidence type="ECO:0000256" key="1">
    <source>
        <dbReference type="SAM" id="MobiDB-lite"/>
    </source>
</evidence>
<dbReference type="Proteomes" id="UP001228905">
    <property type="component" value="Unassembled WGS sequence"/>
</dbReference>
<evidence type="ECO:0000313" key="3">
    <source>
        <dbReference type="EMBL" id="MDQ0466242.1"/>
    </source>
</evidence>
<organism evidence="3 4">
    <name type="scientific">Caulobacter ginsengisoli</name>
    <dbReference type="NCBI Taxonomy" id="400775"/>
    <lineage>
        <taxon>Bacteria</taxon>
        <taxon>Pseudomonadati</taxon>
        <taxon>Pseudomonadota</taxon>
        <taxon>Alphaproteobacteria</taxon>
        <taxon>Caulobacterales</taxon>
        <taxon>Caulobacteraceae</taxon>
        <taxon>Caulobacter</taxon>
    </lineage>
</organism>
<feature type="domain" description="Double-GTPase 2" evidence="2">
    <location>
        <begin position="78"/>
        <end position="295"/>
    </location>
</feature>
<accession>A0ABU0IW43</accession>
<dbReference type="EMBL" id="JAUSVS010000010">
    <property type="protein sequence ID" value="MDQ0466242.1"/>
    <property type="molecule type" value="Genomic_DNA"/>
</dbReference>
<feature type="region of interest" description="Disordered" evidence="1">
    <location>
        <begin position="29"/>
        <end position="59"/>
    </location>
</feature>